<dbReference type="GO" id="GO:0005576">
    <property type="term" value="C:extracellular region"/>
    <property type="evidence" value="ECO:0007669"/>
    <property type="project" value="UniProtKB-SubCell"/>
</dbReference>
<dbReference type="PANTHER" id="PTHR34216">
    <property type="match status" value="1"/>
</dbReference>
<dbReference type="EMBL" id="CP053840">
    <property type="protein sequence ID" value="QKF68506.1"/>
    <property type="molecule type" value="Genomic_DNA"/>
</dbReference>
<protein>
    <submittedName>
        <fullName evidence="4">Polysaccharide deacetylase</fullName>
    </submittedName>
</protein>
<dbReference type="AlphaFoldDB" id="A0AAE7BB25"/>
<organism evidence="4 5">
    <name type="scientific">Arcobacter venerupis</name>
    <dbReference type="NCBI Taxonomy" id="1054033"/>
    <lineage>
        <taxon>Bacteria</taxon>
        <taxon>Pseudomonadati</taxon>
        <taxon>Campylobacterota</taxon>
        <taxon>Epsilonproteobacteria</taxon>
        <taxon>Campylobacterales</taxon>
        <taxon>Arcobacteraceae</taxon>
        <taxon>Arcobacter</taxon>
    </lineage>
</organism>
<name>A0AAE7BB25_9BACT</name>
<dbReference type="InterPro" id="IPR002509">
    <property type="entry name" value="NODB_dom"/>
</dbReference>
<dbReference type="Proteomes" id="UP000503482">
    <property type="component" value="Chromosome"/>
</dbReference>
<accession>A0AAE7BB25</accession>
<dbReference type="Gene3D" id="3.20.20.370">
    <property type="entry name" value="Glycoside hydrolase/deacetylase"/>
    <property type="match status" value="1"/>
</dbReference>
<dbReference type="KEGG" id="avp:AVENP_3043"/>
<dbReference type="PANTHER" id="PTHR34216:SF3">
    <property type="entry name" value="POLY-BETA-1,6-N-ACETYL-D-GLUCOSAMINE N-DEACETYLASE"/>
    <property type="match status" value="1"/>
</dbReference>
<evidence type="ECO:0000313" key="5">
    <source>
        <dbReference type="Proteomes" id="UP000503482"/>
    </source>
</evidence>
<reference evidence="4 5" key="1">
    <citation type="submission" date="2020-05" db="EMBL/GenBank/DDBJ databases">
        <title>Complete genome sequencing of Campylobacter and Arcobacter type strains.</title>
        <authorList>
            <person name="Miller W.G."/>
            <person name="Yee E."/>
        </authorList>
    </citation>
    <scope>NUCLEOTIDE SEQUENCE [LARGE SCALE GENOMIC DNA]</scope>
    <source>
        <strain evidence="4 5">LMG 26156</strain>
    </source>
</reference>
<keyword evidence="5" id="KW-1185">Reference proteome</keyword>
<feature type="domain" description="NodB homology" evidence="3">
    <location>
        <begin position="74"/>
        <end position="313"/>
    </location>
</feature>
<dbReference type="InterPro" id="IPR051398">
    <property type="entry name" value="Polysacch_Deacetylase"/>
</dbReference>
<evidence type="ECO:0000256" key="1">
    <source>
        <dbReference type="ARBA" id="ARBA00004613"/>
    </source>
</evidence>
<keyword evidence="2" id="KW-0732">Signal</keyword>
<dbReference type="InterPro" id="IPR011330">
    <property type="entry name" value="Glyco_hydro/deAcase_b/a-brl"/>
</dbReference>
<dbReference type="CDD" id="cd10973">
    <property type="entry name" value="CE4_DAC_u4_5s"/>
    <property type="match status" value="1"/>
</dbReference>
<dbReference type="GO" id="GO:0016810">
    <property type="term" value="F:hydrolase activity, acting on carbon-nitrogen (but not peptide) bonds"/>
    <property type="evidence" value="ECO:0007669"/>
    <property type="project" value="InterPro"/>
</dbReference>
<proteinExistence type="predicted"/>
<dbReference type="Pfam" id="PF01522">
    <property type="entry name" value="Polysacc_deac_1"/>
    <property type="match status" value="1"/>
</dbReference>
<evidence type="ECO:0000256" key="2">
    <source>
        <dbReference type="ARBA" id="ARBA00022729"/>
    </source>
</evidence>
<gene>
    <name evidence="4" type="ORF">AVENP_3043</name>
</gene>
<evidence type="ECO:0000313" key="4">
    <source>
        <dbReference type="EMBL" id="QKF68506.1"/>
    </source>
</evidence>
<evidence type="ECO:0000259" key="3">
    <source>
        <dbReference type="PROSITE" id="PS51677"/>
    </source>
</evidence>
<dbReference type="SUPFAM" id="SSF88713">
    <property type="entry name" value="Glycoside hydrolase/deacetylase"/>
    <property type="match status" value="1"/>
</dbReference>
<comment type="subcellular location">
    <subcellularLocation>
        <location evidence="1">Secreted</location>
    </subcellularLocation>
</comment>
<sequence length="313" mass="37031">MKYFLLLCLSYFYLQANGHIFVYHRFGDEKHQSTNTTLQELEKEFEYFKTNNYKVVTVSQIANKIKNNEEIPDNWIAFSIDDAYKSFYLNAMELFKKYNYPFTLFVYVEATNSKYSDFMTWEEIADASKYGEIALHSYSHKQLMKLTDDEILKDTKISYEIFEKNLGFKPKGYSYPYGEYDQRVKEKIKEFDFEYIVNQNNGSVNKNSDIFDLNRVALVGKINLHEKLKYKTLEATWVEPQTYPKDGILKHVRVEVNPQITDAKLFISTYGWQDIKVKNGIIDIKLNKKLNLPRNRVAISTDYYTISNKLLIK</sequence>
<dbReference type="RefSeq" id="WP_128360325.1">
    <property type="nucleotide sequence ID" value="NZ_CP053840.1"/>
</dbReference>
<dbReference type="PROSITE" id="PS51677">
    <property type="entry name" value="NODB"/>
    <property type="match status" value="1"/>
</dbReference>
<dbReference type="GO" id="GO:0005975">
    <property type="term" value="P:carbohydrate metabolic process"/>
    <property type="evidence" value="ECO:0007669"/>
    <property type="project" value="InterPro"/>
</dbReference>